<dbReference type="InterPro" id="IPR038085">
    <property type="entry name" value="Rnp2-like_sf"/>
</dbReference>
<dbReference type="HOGENOM" id="CLU_086710_1_2_1"/>
<dbReference type="RefSeq" id="XP_002548265.1">
    <property type="nucleotide sequence ID" value="XM_002548219.1"/>
</dbReference>
<comment type="function">
    <text evidence="9">Component of ribonuclease P, a protein complex that generates mature tRNA molecules by cleaving their 5'-ends. Also a component of RNase MRP, which cleaves pre-rRNA sequences.</text>
</comment>
<evidence type="ECO:0000256" key="9">
    <source>
        <dbReference type="ARBA" id="ARBA00055200"/>
    </source>
</evidence>
<gene>
    <name evidence="10" type="ORF">CTRG_02562</name>
</gene>
<dbReference type="GeneID" id="8299161"/>
<reference evidence="10 11" key="1">
    <citation type="journal article" date="2009" name="Nature">
        <title>Evolution of pathogenicity and sexual reproduction in eight Candida genomes.</title>
        <authorList>
            <person name="Butler G."/>
            <person name="Rasmussen M.D."/>
            <person name="Lin M.F."/>
            <person name="Santos M.A."/>
            <person name="Sakthikumar S."/>
            <person name="Munro C.A."/>
            <person name="Rheinbay E."/>
            <person name="Grabherr M."/>
            <person name="Forche A."/>
            <person name="Reedy J.L."/>
            <person name="Agrafioti I."/>
            <person name="Arnaud M.B."/>
            <person name="Bates S."/>
            <person name="Brown A.J."/>
            <person name="Brunke S."/>
            <person name="Costanzo M.C."/>
            <person name="Fitzpatrick D.A."/>
            <person name="de Groot P.W."/>
            <person name="Harris D."/>
            <person name="Hoyer L.L."/>
            <person name="Hube B."/>
            <person name="Klis F.M."/>
            <person name="Kodira C."/>
            <person name="Lennard N."/>
            <person name="Logue M.E."/>
            <person name="Martin R."/>
            <person name="Neiman A.M."/>
            <person name="Nikolaou E."/>
            <person name="Quail M.A."/>
            <person name="Quinn J."/>
            <person name="Santos M.C."/>
            <person name="Schmitzberger F.F."/>
            <person name="Sherlock G."/>
            <person name="Shah P."/>
            <person name="Silverstein K.A."/>
            <person name="Skrzypek M.S."/>
            <person name="Soll D."/>
            <person name="Staggs R."/>
            <person name="Stansfield I."/>
            <person name="Stumpf M.P."/>
            <person name="Sudbery P.E."/>
            <person name="Srikantha T."/>
            <person name="Zeng Q."/>
            <person name="Berman J."/>
            <person name="Berriman M."/>
            <person name="Heitman J."/>
            <person name="Gow N.A."/>
            <person name="Lorenz M.C."/>
            <person name="Birren B.W."/>
            <person name="Kellis M."/>
            <person name="Cuomo C.A."/>
        </authorList>
    </citation>
    <scope>NUCLEOTIDE SEQUENCE [LARGE SCALE GENOMIC DNA]</scope>
    <source>
        <strain evidence="11">ATCC MYA-3404 / T1</strain>
    </source>
</reference>
<proteinExistence type="inferred from homology"/>
<dbReference type="PANTHER" id="PTHR15441">
    <property type="entry name" value="RIBONUCLEASE P PROTEIN SUBUNIT P14"/>
    <property type="match status" value="1"/>
</dbReference>
<evidence type="ECO:0000256" key="8">
    <source>
        <dbReference type="ARBA" id="ARBA00044198"/>
    </source>
</evidence>
<dbReference type="OrthoDB" id="24745at2759"/>
<dbReference type="InterPro" id="IPR002759">
    <property type="entry name" value="Pop5/Rpp14/Rnp2-like"/>
</dbReference>
<comment type="similarity">
    <text evidence="3">Belongs to the eukaryotic/archaeal RNase P protein component 2 family.</text>
</comment>
<protein>
    <recommendedName>
        <fullName evidence="8">Ribonuclease P/MRP protein subunit POP5</fullName>
        <ecNumber evidence="4">3.1.26.5</ecNumber>
    </recommendedName>
</protein>
<dbReference type="EC" id="3.1.26.5" evidence="4"/>
<dbReference type="GO" id="GO:0004526">
    <property type="term" value="F:ribonuclease P activity"/>
    <property type="evidence" value="ECO:0007669"/>
    <property type="project" value="UniProtKB-EC"/>
</dbReference>
<keyword evidence="7" id="KW-0539">Nucleus</keyword>
<dbReference type="Pfam" id="PF01900">
    <property type="entry name" value="RNase_P_Rpp14"/>
    <property type="match status" value="1"/>
</dbReference>
<dbReference type="GO" id="GO:0000171">
    <property type="term" value="F:ribonuclease MRP activity"/>
    <property type="evidence" value="ECO:0007669"/>
    <property type="project" value="EnsemblFungi"/>
</dbReference>
<evidence type="ECO:0000256" key="5">
    <source>
        <dbReference type="ARBA" id="ARBA00022694"/>
    </source>
</evidence>
<dbReference type="EMBL" id="GG692397">
    <property type="protein sequence ID" value="EER33744.1"/>
    <property type="molecule type" value="Genomic_DNA"/>
</dbReference>
<dbReference type="Gene3D" id="3.30.70.3250">
    <property type="entry name" value="Ribonuclease P, Pop5 subunit"/>
    <property type="match status" value="1"/>
</dbReference>
<sequence length="192" mass="21669">MVRIKHRYLLFDILYPPTSDSKITPRDEFSTFSKSESNALIQLHQTSPAKINPRTILSTIRKALQDNYGDTGSGKAGGSLIVKYFSNKTSTGILRCDREQSDLIVAALSLITKIESNFVIFRCLHVSGTIKKCEEYSIDKTRQLINVIKNNKGKVEDYMLEMNEIKQVEDDINFDGEEKGGLPIDENQEDSS</sequence>
<dbReference type="FunFam" id="3.30.70.3250:FF:000004">
    <property type="entry name" value="Ribonuclease P/MRP protein subunit POP5"/>
    <property type="match status" value="1"/>
</dbReference>
<evidence type="ECO:0000313" key="10">
    <source>
        <dbReference type="EMBL" id="EER33744.1"/>
    </source>
</evidence>
<dbReference type="GO" id="GO:0034965">
    <property type="term" value="P:intronic box C/D snoRNA processing"/>
    <property type="evidence" value="ECO:0007669"/>
    <property type="project" value="EnsemblFungi"/>
</dbReference>
<evidence type="ECO:0000256" key="1">
    <source>
        <dbReference type="ARBA" id="ARBA00000928"/>
    </source>
</evidence>
<evidence type="ECO:0000256" key="4">
    <source>
        <dbReference type="ARBA" id="ARBA00012179"/>
    </source>
</evidence>
<evidence type="ECO:0000256" key="2">
    <source>
        <dbReference type="ARBA" id="ARBA00004123"/>
    </source>
</evidence>
<dbReference type="GO" id="GO:0033204">
    <property type="term" value="F:ribonuclease P RNA binding"/>
    <property type="evidence" value="ECO:0007669"/>
    <property type="project" value="TreeGrafter"/>
</dbReference>
<evidence type="ECO:0000256" key="7">
    <source>
        <dbReference type="ARBA" id="ARBA00023242"/>
    </source>
</evidence>
<dbReference type="GO" id="GO:0005655">
    <property type="term" value="C:nucleolar ribonuclease P complex"/>
    <property type="evidence" value="ECO:0007669"/>
    <property type="project" value="EnsemblFungi"/>
</dbReference>
<dbReference type="GO" id="GO:0000294">
    <property type="term" value="P:nuclear-transcribed mRNA catabolic process, RNase MRP-dependent"/>
    <property type="evidence" value="ECO:0007669"/>
    <property type="project" value="EnsemblFungi"/>
</dbReference>
<keyword evidence="5" id="KW-0819">tRNA processing</keyword>
<organism evidence="10 11">
    <name type="scientific">Candida tropicalis (strain ATCC MYA-3404 / T1)</name>
    <name type="common">Yeast</name>
    <dbReference type="NCBI Taxonomy" id="294747"/>
    <lineage>
        <taxon>Eukaryota</taxon>
        <taxon>Fungi</taxon>
        <taxon>Dikarya</taxon>
        <taxon>Ascomycota</taxon>
        <taxon>Saccharomycotina</taxon>
        <taxon>Pichiomycetes</taxon>
        <taxon>Debaryomycetaceae</taxon>
        <taxon>Candida/Lodderomyces clade</taxon>
        <taxon>Candida</taxon>
    </lineage>
</organism>
<dbReference type="GO" id="GO:0000460">
    <property type="term" value="P:maturation of 5.8S rRNA"/>
    <property type="evidence" value="ECO:0007669"/>
    <property type="project" value="EnsemblFungi"/>
</dbReference>
<dbReference type="eggNOG" id="KOG4639">
    <property type="taxonomic scope" value="Eukaryota"/>
</dbReference>
<comment type="catalytic activity">
    <reaction evidence="1">
        <text>Endonucleolytic cleavage of RNA, removing 5'-extranucleotides from tRNA precursor.</text>
        <dbReference type="EC" id="3.1.26.5"/>
    </reaction>
</comment>
<evidence type="ECO:0000313" key="11">
    <source>
        <dbReference type="Proteomes" id="UP000002037"/>
    </source>
</evidence>
<dbReference type="Proteomes" id="UP000002037">
    <property type="component" value="Unassembled WGS sequence"/>
</dbReference>
<dbReference type="AlphaFoldDB" id="C5M840"/>
<name>C5M840_CANTT</name>
<dbReference type="HAMAP" id="MF_00755">
    <property type="entry name" value="RNase_P_2"/>
    <property type="match status" value="1"/>
</dbReference>
<evidence type="ECO:0000256" key="6">
    <source>
        <dbReference type="ARBA" id="ARBA00022801"/>
    </source>
</evidence>
<dbReference type="PANTHER" id="PTHR15441:SF2">
    <property type="entry name" value="RIBONUCLEASE P_MRP PROTEIN SUBUNIT POP5"/>
    <property type="match status" value="1"/>
</dbReference>
<dbReference type="VEuPathDB" id="FungiDB:CTRG_02562"/>
<keyword evidence="11" id="KW-1185">Reference proteome</keyword>
<dbReference type="KEGG" id="ctp:CTRG_02562"/>
<dbReference type="GO" id="GO:0000172">
    <property type="term" value="C:ribonuclease MRP complex"/>
    <property type="evidence" value="ECO:0007669"/>
    <property type="project" value="EnsemblFungi"/>
</dbReference>
<dbReference type="SUPFAM" id="SSF160350">
    <property type="entry name" value="Rnp2-like"/>
    <property type="match status" value="1"/>
</dbReference>
<dbReference type="STRING" id="294747.C5M840"/>
<evidence type="ECO:0000256" key="3">
    <source>
        <dbReference type="ARBA" id="ARBA00010800"/>
    </source>
</evidence>
<accession>C5M840</accession>
<dbReference type="GO" id="GO:0001682">
    <property type="term" value="P:tRNA 5'-leader removal"/>
    <property type="evidence" value="ECO:0007669"/>
    <property type="project" value="EnsemblFungi"/>
</dbReference>
<keyword evidence="6" id="KW-0378">Hydrolase</keyword>
<comment type="subcellular location">
    <subcellularLocation>
        <location evidence="2">Nucleus</location>
    </subcellularLocation>
</comment>